<comment type="caution">
    <text evidence="1">The sequence shown here is derived from an EMBL/GenBank/DDBJ whole genome shotgun (WGS) entry which is preliminary data.</text>
</comment>
<dbReference type="EMBL" id="JARJCM010000167">
    <property type="protein sequence ID" value="KAJ7024626.1"/>
    <property type="molecule type" value="Genomic_DNA"/>
</dbReference>
<dbReference type="PANTHER" id="PTHR38887:SF1">
    <property type="entry name" value="RAS MODIFICATION PROTEIN ERF4"/>
    <property type="match status" value="1"/>
</dbReference>
<dbReference type="InterPro" id="IPR053221">
    <property type="entry name" value="Burnettramic_acid_biosynth"/>
</dbReference>
<dbReference type="Proteomes" id="UP001218188">
    <property type="component" value="Unassembled WGS sequence"/>
</dbReference>
<evidence type="ECO:0000313" key="1">
    <source>
        <dbReference type="EMBL" id="KAJ7024626.1"/>
    </source>
</evidence>
<gene>
    <name evidence="1" type="ORF">C8F04DRAFT_1131194</name>
</gene>
<dbReference type="AlphaFoldDB" id="A0AAD6SDD6"/>
<protein>
    <submittedName>
        <fullName evidence="1">Uncharacterized protein</fullName>
    </submittedName>
</protein>
<name>A0AAD6SDD6_9AGAR</name>
<organism evidence="1 2">
    <name type="scientific">Mycena alexandri</name>
    <dbReference type="NCBI Taxonomy" id="1745969"/>
    <lineage>
        <taxon>Eukaryota</taxon>
        <taxon>Fungi</taxon>
        <taxon>Dikarya</taxon>
        <taxon>Basidiomycota</taxon>
        <taxon>Agaricomycotina</taxon>
        <taxon>Agaricomycetes</taxon>
        <taxon>Agaricomycetidae</taxon>
        <taxon>Agaricales</taxon>
        <taxon>Marasmiineae</taxon>
        <taxon>Mycenaceae</taxon>
        <taxon>Mycena</taxon>
    </lineage>
</organism>
<accession>A0AAD6SDD6</accession>
<evidence type="ECO:0000313" key="2">
    <source>
        <dbReference type="Proteomes" id="UP001218188"/>
    </source>
</evidence>
<sequence length="306" mass="34158">MPTSIQVESRLFPARVASETKAQLDKPFAIPRVLQPPRRFFSTGTTWGKPFVRAYSPTLEAYGITEKEMLDFIDELNIKKRGNLAWNYVTIVGTTVKVAGHADPTQITKAVGHIINVAGKLGALSSACGPKANKVAYLRKANRELFGPKGLRVRIVTAMELRERLGMPQNANLALPIEDQRMTSVPTRAEIVQGKRAEIPMSQRQISALDGRVAETKLVLETADGWRSETNHRRKWARKGISNFHSSSEISTGTQRNKVIQLRDRALAQPTETEKQKGLNAARRADSELTMANRNRWLLIEEVPLV</sequence>
<keyword evidence="2" id="KW-1185">Reference proteome</keyword>
<proteinExistence type="predicted"/>
<reference evidence="1" key="1">
    <citation type="submission" date="2023-03" db="EMBL/GenBank/DDBJ databases">
        <title>Massive genome expansion in bonnet fungi (Mycena s.s.) driven by repeated elements and novel gene families across ecological guilds.</title>
        <authorList>
            <consortium name="Lawrence Berkeley National Laboratory"/>
            <person name="Harder C.B."/>
            <person name="Miyauchi S."/>
            <person name="Viragh M."/>
            <person name="Kuo A."/>
            <person name="Thoen E."/>
            <person name="Andreopoulos B."/>
            <person name="Lu D."/>
            <person name="Skrede I."/>
            <person name="Drula E."/>
            <person name="Henrissat B."/>
            <person name="Morin E."/>
            <person name="Kohler A."/>
            <person name="Barry K."/>
            <person name="LaButti K."/>
            <person name="Morin E."/>
            <person name="Salamov A."/>
            <person name="Lipzen A."/>
            <person name="Mereny Z."/>
            <person name="Hegedus B."/>
            <person name="Baldrian P."/>
            <person name="Stursova M."/>
            <person name="Weitz H."/>
            <person name="Taylor A."/>
            <person name="Grigoriev I.V."/>
            <person name="Nagy L.G."/>
            <person name="Martin F."/>
            <person name="Kauserud H."/>
        </authorList>
    </citation>
    <scope>NUCLEOTIDE SEQUENCE</scope>
    <source>
        <strain evidence="1">CBHHK200</strain>
    </source>
</reference>
<dbReference type="PANTHER" id="PTHR38887">
    <property type="entry name" value="CHROMOSOME 21, WHOLE GENOME SHOTGUN SEQUENCE"/>
    <property type="match status" value="1"/>
</dbReference>